<dbReference type="GO" id="GO:0005829">
    <property type="term" value="C:cytosol"/>
    <property type="evidence" value="ECO:0007669"/>
    <property type="project" value="TreeGrafter"/>
</dbReference>
<dbReference type="GO" id="GO:0005524">
    <property type="term" value="F:ATP binding"/>
    <property type="evidence" value="ECO:0007669"/>
    <property type="project" value="UniProtKB-KW"/>
</dbReference>
<dbReference type="eggNOG" id="COG1105">
    <property type="taxonomic scope" value="Bacteria"/>
</dbReference>
<dbReference type="Proteomes" id="UP000004191">
    <property type="component" value="Unassembled WGS sequence"/>
</dbReference>
<dbReference type="CDD" id="cd01164">
    <property type="entry name" value="FruK_PfkB_like"/>
    <property type="match status" value="1"/>
</dbReference>
<keyword evidence="5 6" id="KW-0067">ATP-binding</keyword>
<evidence type="ECO:0000256" key="4">
    <source>
        <dbReference type="ARBA" id="ARBA00022777"/>
    </source>
</evidence>
<dbReference type="GO" id="GO:2001059">
    <property type="term" value="P:D-tagatose 6-phosphate catabolic process"/>
    <property type="evidence" value="ECO:0007669"/>
    <property type="project" value="UniProtKB-UniPathway"/>
</dbReference>
<organism evidence="8 9">
    <name type="scientific">Helcococcus kunzii ATCC 51366</name>
    <dbReference type="NCBI Taxonomy" id="883114"/>
    <lineage>
        <taxon>Bacteria</taxon>
        <taxon>Bacillati</taxon>
        <taxon>Bacillota</taxon>
        <taxon>Tissierellia</taxon>
        <taxon>Tissierellales</taxon>
        <taxon>Peptoniphilaceae</taxon>
        <taxon>Helcococcus</taxon>
    </lineage>
</organism>
<dbReference type="AlphaFoldDB" id="H3NQ71"/>
<dbReference type="GO" id="GO:0005988">
    <property type="term" value="P:lactose metabolic process"/>
    <property type="evidence" value="ECO:0007669"/>
    <property type="project" value="UniProtKB-KW"/>
</dbReference>
<dbReference type="UniPathway" id="UPA00704">
    <property type="reaction ID" value="UER00715"/>
</dbReference>
<dbReference type="InterPro" id="IPR011611">
    <property type="entry name" value="PfkB_dom"/>
</dbReference>
<dbReference type="InterPro" id="IPR017583">
    <property type="entry name" value="Tagatose/fructose_Pkinase"/>
</dbReference>
<evidence type="ECO:0000313" key="9">
    <source>
        <dbReference type="Proteomes" id="UP000004191"/>
    </source>
</evidence>
<dbReference type="NCBIfam" id="TIGR03168">
    <property type="entry name" value="1-PFK"/>
    <property type="match status" value="1"/>
</dbReference>
<dbReference type="Gene3D" id="3.40.1190.20">
    <property type="match status" value="1"/>
</dbReference>
<dbReference type="RefSeq" id="WP_005398997.1">
    <property type="nucleotide sequence ID" value="NZ_JH601088.1"/>
</dbReference>
<keyword evidence="9" id="KW-1185">Reference proteome</keyword>
<dbReference type="Pfam" id="PF00294">
    <property type="entry name" value="PfkB"/>
    <property type="match status" value="1"/>
</dbReference>
<gene>
    <name evidence="8" type="ORF">HMPREF9709_01482</name>
</gene>
<dbReference type="GeneID" id="96999434"/>
<accession>H3NQ71</accession>
<sequence length="312" mass="35207">MIYSFTANLAIDLFVETERLEPNTVNRTNYTELTANGKGVNFSLVLKELGIESTVTGFKAGFTGDFIEEEIEKQGLKTYFPEVDGITRINIFTKVLSEDSEYTQVNPGPKISEEAKKEFVEYLRQNLKKDDVLSINGSFPEGIDEEYLKEICKITEEKSVKLIIDNSSMFVKNLCKYRPFLLKPNEDELCAWFNEEVKDGEQFIRLSQELLRMGAQNILLSLGSEGAMFINNDMIIYCNAPKGQVVNTAMAGDTLLATYVGEIMKNNSPEEALKKSVAAGSSTAFRENLTNFEDVDELMKQIKVENLRRGNE</sequence>
<dbReference type="STRING" id="883114.HMPREF9709_01482"/>
<feature type="domain" description="Carbohydrate kinase PfkB" evidence="7">
    <location>
        <begin position="10"/>
        <end position="291"/>
    </location>
</feature>
<dbReference type="HOGENOM" id="CLU_050013_1_0_9"/>
<dbReference type="PANTHER" id="PTHR46566:SF1">
    <property type="entry name" value="1-PHOSPHOFRUCTOKINASE"/>
    <property type="match status" value="1"/>
</dbReference>
<dbReference type="InterPro" id="IPR022463">
    <property type="entry name" value="1-PFruKinase"/>
</dbReference>
<comment type="similarity">
    <text evidence="6">Belongs to the carbohydrate kinase PfkB family. LacC subfamily.</text>
</comment>
<comment type="similarity">
    <text evidence="1">Belongs to the carbohydrate kinase pfkB family.</text>
</comment>
<dbReference type="OrthoDB" id="9801219at2"/>
<keyword evidence="4 8" id="KW-0418">Kinase</keyword>
<dbReference type="GO" id="GO:0009024">
    <property type="term" value="F:tagatose-6-phosphate kinase activity"/>
    <property type="evidence" value="ECO:0007669"/>
    <property type="project" value="UniProtKB-EC"/>
</dbReference>
<dbReference type="NCBIfam" id="TIGR03828">
    <property type="entry name" value="pfkB"/>
    <property type="match status" value="1"/>
</dbReference>
<evidence type="ECO:0000256" key="1">
    <source>
        <dbReference type="ARBA" id="ARBA00005380"/>
    </source>
</evidence>
<comment type="caution">
    <text evidence="8">The sequence shown here is derived from an EMBL/GenBank/DDBJ whole genome shotgun (WGS) entry which is preliminary data.</text>
</comment>
<name>H3NQ71_9FIRM</name>
<proteinExistence type="inferred from homology"/>
<evidence type="ECO:0000256" key="3">
    <source>
        <dbReference type="ARBA" id="ARBA00022741"/>
    </source>
</evidence>
<evidence type="ECO:0000256" key="5">
    <source>
        <dbReference type="ARBA" id="ARBA00022840"/>
    </source>
</evidence>
<dbReference type="PATRIC" id="fig|883114.3.peg.1480"/>
<comment type="pathway">
    <text evidence="6">Carbohydrate metabolism; D-tagatose 6-phosphate degradation; D-glyceraldehyde 3-phosphate and glycerone phosphate from D-tagatose 6-phosphate: step 1/2.</text>
</comment>
<evidence type="ECO:0000259" key="7">
    <source>
        <dbReference type="Pfam" id="PF00294"/>
    </source>
</evidence>
<keyword evidence="2 6" id="KW-0808">Transferase</keyword>
<protein>
    <recommendedName>
        <fullName evidence="6">Tagatose-6-phosphate kinase</fullName>
        <ecNumber evidence="6">2.7.1.144</ecNumber>
    </recommendedName>
</protein>
<reference evidence="8 9" key="1">
    <citation type="submission" date="2012-01" db="EMBL/GenBank/DDBJ databases">
        <title>The Genome Sequence of Helcococcus kunzii ATCC 51366.</title>
        <authorList>
            <consortium name="The Broad Institute Genome Sequencing Platform"/>
            <person name="Earl A."/>
            <person name="Ward D."/>
            <person name="Feldgarden M."/>
            <person name="Gevers D."/>
            <person name="Huys G."/>
            <person name="Young S.K."/>
            <person name="Zeng Q."/>
            <person name="Gargeya S."/>
            <person name="Fitzgerald M."/>
            <person name="Haas B."/>
            <person name="Abouelleil A."/>
            <person name="Alvarado L."/>
            <person name="Arachchi H.M."/>
            <person name="Berlin A."/>
            <person name="Chapman S.B."/>
            <person name="Gearin G."/>
            <person name="Goldberg J."/>
            <person name="Griggs A."/>
            <person name="Gujja S."/>
            <person name="Hansen M."/>
            <person name="Heiman D."/>
            <person name="Howarth C."/>
            <person name="Larimer J."/>
            <person name="Lui A."/>
            <person name="MacDonald P.J.P."/>
            <person name="McCowen C."/>
            <person name="Montmayeur A."/>
            <person name="Murphy C."/>
            <person name="Neiman D."/>
            <person name="Pearson M."/>
            <person name="Priest M."/>
            <person name="Roberts A."/>
            <person name="Saif S."/>
            <person name="Shea T."/>
            <person name="Sisk P."/>
            <person name="Stolte C."/>
            <person name="Sykes S."/>
            <person name="Wortman J."/>
            <person name="Nusbaum C."/>
            <person name="Birren B."/>
        </authorList>
    </citation>
    <scope>NUCLEOTIDE SEQUENCE [LARGE SCALE GENOMIC DNA]</scope>
    <source>
        <strain evidence="8 9">ATCC 51366</strain>
    </source>
</reference>
<dbReference type="InterPro" id="IPR029056">
    <property type="entry name" value="Ribokinase-like"/>
</dbReference>
<evidence type="ECO:0000256" key="2">
    <source>
        <dbReference type="ARBA" id="ARBA00022679"/>
    </source>
</evidence>
<evidence type="ECO:0000313" key="8">
    <source>
        <dbReference type="EMBL" id="EHR32551.1"/>
    </source>
</evidence>
<keyword evidence="6" id="KW-0423">Lactose metabolism</keyword>
<evidence type="ECO:0000256" key="6">
    <source>
        <dbReference type="PIRNR" id="PIRNR000535"/>
    </source>
</evidence>
<keyword evidence="3 6" id="KW-0547">Nucleotide-binding</keyword>
<dbReference type="GO" id="GO:0008662">
    <property type="term" value="F:1-phosphofructokinase activity"/>
    <property type="evidence" value="ECO:0007669"/>
    <property type="project" value="InterPro"/>
</dbReference>
<dbReference type="PANTHER" id="PTHR46566">
    <property type="entry name" value="1-PHOSPHOFRUCTOKINASE-RELATED"/>
    <property type="match status" value="1"/>
</dbReference>
<dbReference type="EC" id="2.7.1.144" evidence="6"/>
<dbReference type="EMBL" id="AGEI01000028">
    <property type="protein sequence ID" value="EHR32551.1"/>
    <property type="molecule type" value="Genomic_DNA"/>
</dbReference>
<dbReference type="SUPFAM" id="SSF53613">
    <property type="entry name" value="Ribokinase-like"/>
    <property type="match status" value="1"/>
</dbReference>
<dbReference type="PIRSF" id="PIRSF000535">
    <property type="entry name" value="1PFK/6PFK/LacC"/>
    <property type="match status" value="1"/>
</dbReference>
<comment type="catalytic activity">
    <reaction evidence="6">
        <text>D-tagatofuranose 6-phosphate + ATP = D-tagatofuranose 1,6-bisphosphate + ADP + H(+)</text>
        <dbReference type="Rhea" id="RHEA:12420"/>
        <dbReference type="ChEBI" id="CHEBI:15378"/>
        <dbReference type="ChEBI" id="CHEBI:30616"/>
        <dbReference type="ChEBI" id="CHEBI:58694"/>
        <dbReference type="ChEBI" id="CHEBI:58695"/>
        <dbReference type="ChEBI" id="CHEBI:456216"/>
        <dbReference type="EC" id="2.7.1.144"/>
    </reaction>
</comment>